<evidence type="ECO:0000256" key="1">
    <source>
        <dbReference type="SAM" id="MobiDB-lite"/>
    </source>
</evidence>
<evidence type="ECO:0000313" key="3">
    <source>
        <dbReference type="Proteomes" id="UP001175226"/>
    </source>
</evidence>
<sequence length="287" mass="33690">MKTRQQRQTKRQAEVIVGVQKKRNEENYDRKLSMGRLNEKQGIADLRVGKQRGRVEALRKIRQIIQGEAQMNVIQVRNHKQRDRNRRKGNNTKIISTIKFILSNRTLHRRHLRISQKGHGRKLQQKRGYSNEGEALQMYNLASKLTWLGKASMTRINNDRTWRKMKGSPSSQERERTLHNKDMKEKAEERERTNERESPAIKSLKHKLKMNKKDSQIGRAKRTPRVVMFPRFAHLGVEGQQCSKRRGKPRYMQCRDMPRGVAEASRAKMTCTRRNLGNNENAPPPKP</sequence>
<keyword evidence="3" id="KW-1185">Reference proteome</keyword>
<dbReference type="EMBL" id="JAUEPT010000136">
    <property type="protein sequence ID" value="KAK0430696.1"/>
    <property type="molecule type" value="Genomic_DNA"/>
</dbReference>
<feature type="compositionally biased region" description="Basic and acidic residues" evidence="1">
    <location>
        <begin position="172"/>
        <end position="199"/>
    </location>
</feature>
<name>A0AA39MDD0_9AGAR</name>
<reference evidence="2" key="1">
    <citation type="submission" date="2023-06" db="EMBL/GenBank/DDBJ databases">
        <authorList>
            <consortium name="Lawrence Berkeley National Laboratory"/>
            <person name="Ahrendt S."/>
            <person name="Sahu N."/>
            <person name="Indic B."/>
            <person name="Wong-Bajracharya J."/>
            <person name="Merenyi Z."/>
            <person name="Ke H.-M."/>
            <person name="Monk M."/>
            <person name="Kocsube S."/>
            <person name="Drula E."/>
            <person name="Lipzen A."/>
            <person name="Balint B."/>
            <person name="Henrissat B."/>
            <person name="Andreopoulos B."/>
            <person name="Martin F.M."/>
            <person name="Harder C.B."/>
            <person name="Rigling D."/>
            <person name="Ford K.L."/>
            <person name="Foster G.D."/>
            <person name="Pangilinan J."/>
            <person name="Papanicolaou A."/>
            <person name="Barry K."/>
            <person name="LaButti K."/>
            <person name="Viragh M."/>
            <person name="Koriabine M."/>
            <person name="Yan M."/>
            <person name="Riley R."/>
            <person name="Champramary S."/>
            <person name="Plett K.L."/>
            <person name="Tsai I.J."/>
            <person name="Slot J."/>
            <person name="Sipos G."/>
            <person name="Plett J."/>
            <person name="Nagy L.G."/>
            <person name="Grigoriev I.V."/>
        </authorList>
    </citation>
    <scope>NUCLEOTIDE SEQUENCE</scope>
    <source>
        <strain evidence="2">FPL87.14</strain>
    </source>
</reference>
<dbReference type="AlphaFoldDB" id="A0AA39MDD0"/>
<accession>A0AA39MDD0</accession>
<feature type="compositionally biased region" description="Polar residues" evidence="1">
    <location>
        <begin position="272"/>
        <end position="281"/>
    </location>
</feature>
<evidence type="ECO:0000313" key="2">
    <source>
        <dbReference type="EMBL" id="KAK0430696.1"/>
    </source>
</evidence>
<comment type="caution">
    <text evidence="2">The sequence shown here is derived from an EMBL/GenBank/DDBJ whole genome shotgun (WGS) entry which is preliminary data.</text>
</comment>
<protein>
    <submittedName>
        <fullName evidence="2">Uncharacterized protein</fullName>
    </submittedName>
</protein>
<gene>
    <name evidence="2" type="ORF">EV421DRAFT_1743781</name>
</gene>
<feature type="region of interest" description="Disordered" evidence="1">
    <location>
        <begin position="257"/>
        <end position="287"/>
    </location>
</feature>
<feature type="region of interest" description="Disordered" evidence="1">
    <location>
        <begin position="158"/>
        <end position="219"/>
    </location>
</feature>
<dbReference type="Proteomes" id="UP001175226">
    <property type="component" value="Unassembled WGS sequence"/>
</dbReference>
<organism evidence="2 3">
    <name type="scientific">Armillaria borealis</name>
    <dbReference type="NCBI Taxonomy" id="47425"/>
    <lineage>
        <taxon>Eukaryota</taxon>
        <taxon>Fungi</taxon>
        <taxon>Dikarya</taxon>
        <taxon>Basidiomycota</taxon>
        <taxon>Agaricomycotina</taxon>
        <taxon>Agaricomycetes</taxon>
        <taxon>Agaricomycetidae</taxon>
        <taxon>Agaricales</taxon>
        <taxon>Marasmiineae</taxon>
        <taxon>Physalacriaceae</taxon>
        <taxon>Armillaria</taxon>
    </lineage>
</organism>
<proteinExistence type="predicted"/>